<feature type="signal peptide" evidence="1">
    <location>
        <begin position="1"/>
        <end position="23"/>
    </location>
</feature>
<dbReference type="Pfam" id="PF10677">
    <property type="entry name" value="DUF2490"/>
    <property type="match status" value="1"/>
</dbReference>
<sequence>MTMYCIRKSICVFCFFMGNIVLGQDNFTGFWESDIALNYTVFNNYSHNFKVSQRSYTYDEKLDVRIRQIDLVHFSNVKISGNQSIALGVQYRFRNTFEADRENELRFTQQYNITSRSRNIRFGHRVRSEQRINKSLTTHRFRYRFALDFPLQGEQLDVGEAYLVTSTESLLSVARANASEYDQRFTANIGWLLHENTKLQAGLEYRFEDYTHRTENILFVLTSLVFSL</sequence>
<dbReference type="Proteomes" id="UP000509302">
    <property type="component" value="Chromosome"/>
</dbReference>
<reference evidence="2 3" key="1">
    <citation type="journal article" date="2006" name="Int. J. Syst. Evol. Microbiol.">
        <title>Costertonia aggregata gen. nov., sp. nov., a mesophilic marine bacterium of the family Flavobacteriaceae, isolated from a mature biofilm.</title>
        <authorList>
            <person name="Kwon K.K."/>
            <person name="Lee Y.K."/>
            <person name="Lee H.K."/>
        </authorList>
    </citation>
    <scope>NUCLEOTIDE SEQUENCE [LARGE SCALE GENOMIC DNA]</scope>
    <source>
        <strain evidence="2 3">KCCM 42265</strain>
    </source>
</reference>
<keyword evidence="3" id="KW-1185">Reference proteome</keyword>
<evidence type="ECO:0000256" key="1">
    <source>
        <dbReference type="SAM" id="SignalP"/>
    </source>
</evidence>
<feature type="chain" id="PRO_5028967839" evidence="1">
    <location>
        <begin position="24"/>
        <end position="228"/>
    </location>
</feature>
<dbReference type="KEGG" id="cagg:HYG79_09940"/>
<proteinExistence type="predicted"/>
<dbReference type="AlphaFoldDB" id="A0A7H9AQF7"/>
<evidence type="ECO:0000313" key="2">
    <source>
        <dbReference type="EMBL" id="QLG45652.1"/>
    </source>
</evidence>
<evidence type="ECO:0000313" key="3">
    <source>
        <dbReference type="Proteomes" id="UP000509302"/>
    </source>
</evidence>
<name>A0A7H9AQF7_9FLAO</name>
<protein>
    <submittedName>
        <fullName evidence="2">DUF2490 domain-containing protein</fullName>
    </submittedName>
</protein>
<dbReference type="EMBL" id="CP058595">
    <property type="protein sequence ID" value="QLG45652.1"/>
    <property type="molecule type" value="Genomic_DNA"/>
</dbReference>
<dbReference type="InterPro" id="IPR019619">
    <property type="entry name" value="DUF2490"/>
</dbReference>
<keyword evidence="1" id="KW-0732">Signal</keyword>
<organism evidence="2 3">
    <name type="scientific">Costertonia aggregata</name>
    <dbReference type="NCBI Taxonomy" id="343403"/>
    <lineage>
        <taxon>Bacteria</taxon>
        <taxon>Pseudomonadati</taxon>
        <taxon>Bacteroidota</taxon>
        <taxon>Flavobacteriia</taxon>
        <taxon>Flavobacteriales</taxon>
        <taxon>Flavobacteriaceae</taxon>
        <taxon>Costertonia</taxon>
    </lineage>
</organism>
<accession>A0A7H9AQF7</accession>
<gene>
    <name evidence="2" type="ORF">HYG79_09940</name>
</gene>